<dbReference type="EMBL" id="LAVV01007104">
    <property type="protein sequence ID" value="KNZ57102.1"/>
    <property type="molecule type" value="Genomic_DNA"/>
</dbReference>
<dbReference type="VEuPathDB" id="FungiDB:VP01_2240g5"/>
<feature type="region of interest" description="Disordered" evidence="1">
    <location>
        <begin position="1"/>
        <end position="52"/>
    </location>
</feature>
<feature type="compositionally biased region" description="Pro residues" evidence="1">
    <location>
        <begin position="92"/>
        <end position="104"/>
    </location>
</feature>
<sequence>MLSNILTLSARRDSSQDRSALNARSSSRHRHVSQPNLPSHLSQPALGKGTTHPEVEDLFDMVLNDKGKSRDGGIDYDTLLARNPSIIVNPATPDPPRSTKPAPPTARNQAPPTDCDDAGHRPRGSTVCTAETHHGAFIGVLHKWLPNVPKLHMNGDNFHTCVVMVQQALEGTLVDETMKVGVAKSLSGLAGFRLISDTFVLRSRTHCIAAMKQLLDLKFDHFHHAKFHVKTCHVTCS</sequence>
<dbReference type="OrthoDB" id="2507115at2759"/>
<protein>
    <submittedName>
        <fullName evidence="2">Uncharacterized protein</fullName>
    </submittedName>
</protein>
<feature type="region of interest" description="Disordered" evidence="1">
    <location>
        <begin position="85"/>
        <end position="123"/>
    </location>
</feature>
<evidence type="ECO:0000313" key="3">
    <source>
        <dbReference type="Proteomes" id="UP000037035"/>
    </source>
</evidence>
<proteinExistence type="predicted"/>
<keyword evidence="3" id="KW-1185">Reference proteome</keyword>
<name>A0A0L6V977_9BASI</name>
<comment type="caution">
    <text evidence="2">The sequence shown here is derived from an EMBL/GenBank/DDBJ whole genome shotgun (WGS) entry which is preliminary data.</text>
</comment>
<evidence type="ECO:0000313" key="2">
    <source>
        <dbReference type="EMBL" id="KNZ57102.1"/>
    </source>
</evidence>
<reference evidence="2 3" key="1">
    <citation type="submission" date="2015-08" db="EMBL/GenBank/DDBJ databases">
        <title>Next Generation Sequencing and Analysis of the Genome of Puccinia sorghi L Schw, the Causal Agent of Maize Common Rust.</title>
        <authorList>
            <person name="Rochi L."/>
            <person name="Burguener G."/>
            <person name="Darino M."/>
            <person name="Turjanski A."/>
            <person name="Kreff E."/>
            <person name="Dieguez M.J."/>
            <person name="Sacco F."/>
        </authorList>
    </citation>
    <scope>NUCLEOTIDE SEQUENCE [LARGE SCALE GENOMIC DNA]</scope>
    <source>
        <strain evidence="2 3">RO10H11247</strain>
    </source>
</reference>
<dbReference type="Proteomes" id="UP000037035">
    <property type="component" value="Unassembled WGS sequence"/>
</dbReference>
<gene>
    <name evidence="2" type="ORF">VP01_2240g5</name>
</gene>
<accession>A0A0L6V977</accession>
<organism evidence="2 3">
    <name type="scientific">Puccinia sorghi</name>
    <dbReference type="NCBI Taxonomy" id="27349"/>
    <lineage>
        <taxon>Eukaryota</taxon>
        <taxon>Fungi</taxon>
        <taxon>Dikarya</taxon>
        <taxon>Basidiomycota</taxon>
        <taxon>Pucciniomycotina</taxon>
        <taxon>Pucciniomycetes</taxon>
        <taxon>Pucciniales</taxon>
        <taxon>Pucciniaceae</taxon>
        <taxon>Puccinia</taxon>
    </lineage>
</organism>
<dbReference type="AlphaFoldDB" id="A0A0L6V977"/>
<feature type="compositionally biased region" description="Polar residues" evidence="1">
    <location>
        <begin position="33"/>
        <end position="42"/>
    </location>
</feature>
<evidence type="ECO:0000256" key="1">
    <source>
        <dbReference type="SAM" id="MobiDB-lite"/>
    </source>
</evidence>